<proteinExistence type="evidence at transcript level"/>
<feature type="signal peptide" evidence="1">
    <location>
        <begin position="1"/>
        <end position="18"/>
    </location>
</feature>
<name>A0A8D7ZSZ8_9ARAC</name>
<accession>A0A8D7ZSZ8</accession>
<keyword evidence="1" id="KW-0732">Signal</keyword>
<evidence type="ECO:0000313" key="2">
    <source>
        <dbReference type="EMBL" id="CAG6443331.1"/>
    </source>
</evidence>
<evidence type="ECO:0000256" key="1">
    <source>
        <dbReference type="SAM" id="SignalP"/>
    </source>
</evidence>
<protein>
    <submittedName>
        <fullName evidence="2">Zodarin 6a</fullName>
    </submittedName>
</protein>
<dbReference type="AlphaFoldDB" id="A0A8D7ZSZ8"/>
<feature type="chain" id="PRO_5034513568" evidence="1">
    <location>
        <begin position="19"/>
        <end position="97"/>
    </location>
</feature>
<sequence length="97" mass="11128">MKLYFAVFVVVLSSFCIAETLSNAIDDEGDKELIQLLNEAMKEIHEAIGTENFENSQKKEEFRMDKESIKNLLEKVKLLATTSKECGKQLKDKIKRT</sequence>
<reference evidence="2" key="1">
    <citation type="submission" date="2021-05" db="EMBL/GenBank/DDBJ databases">
        <authorList>
            <person name="Kuhn-Nentwig L."/>
        </authorList>
    </citation>
    <scope>NUCLEOTIDE SEQUENCE</scope>
    <source>
        <tissue evidence="2">Venom gland</tissue>
    </source>
</reference>
<organism evidence="2">
    <name type="scientific">Zodarion styliferum</name>
    <dbReference type="NCBI Taxonomy" id="1089303"/>
    <lineage>
        <taxon>Eukaryota</taxon>
        <taxon>Metazoa</taxon>
        <taxon>Ecdysozoa</taxon>
        <taxon>Arthropoda</taxon>
        <taxon>Chelicerata</taxon>
        <taxon>Arachnida</taxon>
        <taxon>Araneae</taxon>
        <taxon>Araneomorphae</taxon>
        <taxon>Entelegynae</taxon>
        <taxon>Entelegynae incertae sedis</taxon>
        <taxon>Zodariidae</taxon>
        <taxon>Zodarion</taxon>
    </lineage>
</organism>
<dbReference type="EMBL" id="OU069851">
    <property type="protein sequence ID" value="CAG6443331.1"/>
    <property type="molecule type" value="mRNA"/>
</dbReference>